<dbReference type="Proteomes" id="UP000009134">
    <property type="component" value="Chromosome"/>
</dbReference>
<dbReference type="PANTHER" id="PTHR12147:SF56">
    <property type="entry name" value="AMINOPEPTIDASE YDR415C-RELATED"/>
    <property type="match status" value="1"/>
</dbReference>
<dbReference type="GO" id="GO:0006508">
    <property type="term" value="P:proteolysis"/>
    <property type="evidence" value="ECO:0007669"/>
    <property type="project" value="UniProtKB-KW"/>
</dbReference>
<dbReference type="Gene3D" id="3.40.630.10">
    <property type="entry name" value="Zn peptidases"/>
    <property type="match status" value="1"/>
</dbReference>
<evidence type="ECO:0000256" key="4">
    <source>
        <dbReference type="ARBA" id="ARBA00022729"/>
    </source>
</evidence>
<evidence type="ECO:0000313" key="9">
    <source>
        <dbReference type="EMBL" id="ABD26191.1"/>
    </source>
</evidence>
<evidence type="ECO:0000256" key="3">
    <source>
        <dbReference type="ARBA" id="ARBA00022723"/>
    </source>
</evidence>
<dbReference type="SUPFAM" id="SSF53187">
    <property type="entry name" value="Zn-dependent exopeptidases"/>
    <property type="match status" value="1"/>
</dbReference>
<evidence type="ECO:0000256" key="5">
    <source>
        <dbReference type="ARBA" id="ARBA00022801"/>
    </source>
</evidence>
<dbReference type="PANTHER" id="PTHR12147">
    <property type="entry name" value="METALLOPEPTIDASE M28 FAMILY MEMBER"/>
    <property type="match status" value="1"/>
</dbReference>
<dbReference type="KEGG" id="nar:Saro_1751"/>
<dbReference type="STRING" id="279238.Saro_1751"/>
<accession>Q2G7I2</accession>
<reference evidence="10" key="1">
    <citation type="submission" date="2006-01" db="EMBL/GenBank/DDBJ databases">
        <title>Complete sequence of Novosphingobium aromaticivorans DSM 12444.</title>
        <authorList>
            <consortium name="US DOE Joint Genome Institute"/>
            <person name="Copeland A."/>
            <person name="Lucas S."/>
            <person name="Lapidus A."/>
            <person name="Barry K."/>
            <person name="Detter J.C."/>
            <person name="Glavina T."/>
            <person name="Hammon N."/>
            <person name="Israni S."/>
            <person name="Pitluck S."/>
            <person name="Chain P."/>
            <person name="Malfatti S."/>
            <person name="Shin M."/>
            <person name="Vergez L."/>
            <person name="Schmutz J."/>
            <person name="Larimer F."/>
            <person name="Land M."/>
            <person name="Kyrpides N."/>
            <person name="Ivanova N."/>
            <person name="Fredrickson J."/>
            <person name="Balkwill D."/>
            <person name="Romine M.F."/>
            <person name="Richardson P."/>
        </authorList>
    </citation>
    <scope>NUCLEOTIDE SEQUENCE [LARGE SCALE GENOMIC DNA]</scope>
    <source>
        <strain evidence="10">ATCC 700278 / DSM 12444 / CCUG 56034 / CIP 105152 / NBRC 16084 / F199</strain>
    </source>
</reference>
<dbReference type="GO" id="GO:0046872">
    <property type="term" value="F:metal ion binding"/>
    <property type="evidence" value="ECO:0007669"/>
    <property type="project" value="UniProtKB-KW"/>
</dbReference>
<gene>
    <name evidence="9" type="ordered locus">Saro_1751</name>
</gene>
<keyword evidence="10" id="KW-1185">Reference proteome</keyword>
<dbReference type="InterPro" id="IPR045175">
    <property type="entry name" value="M28_fam"/>
</dbReference>
<feature type="signal peptide" evidence="7">
    <location>
        <begin position="1"/>
        <end position="29"/>
    </location>
</feature>
<protein>
    <submittedName>
        <fullName evidence="9">Peptidase M28</fullName>
    </submittedName>
</protein>
<dbReference type="GO" id="GO:0008235">
    <property type="term" value="F:metalloexopeptidase activity"/>
    <property type="evidence" value="ECO:0007669"/>
    <property type="project" value="InterPro"/>
</dbReference>
<proteinExistence type="predicted"/>
<dbReference type="eggNOG" id="COG2234">
    <property type="taxonomic scope" value="Bacteria"/>
</dbReference>
<keyword evidence="1" id="KW-0031">Aminopeptidase</keyword>
<keyword evidence="4 7" id="KW-0732">Signal</keyword>
<keyword evidence="6" id="KW-0862">Zinc</keyword>
<feature type="chain" id="PRO_5004208084" evidence="7">
    <location>
        <begin position="30"/>
        <end position="514"/>
    </location>
</feature>
<evidence type="ECO:0000259" key="8">
    <source>
        <dbReference type="Pfam" id="PF04389"/>
    </source>
</evidence>
<feature type="domain" description="Peptidase M28" evidence="8">
    <location>
        <begin position="282"/>
        <end position="481"/>
    </location>
</feature>
<keyword evidence="5" id="KW-0378">Hydrolase</keyword>
<dbReference type="AlphaFoldDB" id="Q2G7I2"/>
<name>Q2G7I2_NOVAD</name>
<dbReference type="EMBL" id="CP000248">
    <property type="protein sequence ID" value="ABD26191.1"/>
    <property type="molecule type" value="Genomic_DNA"/>
</dbReference>
<evidence type="ECO:0000256" key="6">
    <source>
        <dbReference type="ARBA" id="ARBA00022833"/>
    </source>
</evidence>
<sequence>MKRAGCGNRGGLRKTMTAALVIAALALVAARPAPRKPTPLENTLKVHVETLASDDFDGREPGTEGETKTLRYLARQWFDIGMEAGTNIPGSGWFAPVELVEREPLVSRASFVRGRKRVSLPADSVFVVTSGLRSLVQDAPLLFVGHATSPGVPRAELAGRVAVMLDSQAAVGDPQRSSDRAGKLLDAGALAVVTILDGERGIEDVIARRRRAGYAIAGETLGNEIEAFLSPAAANLLLATSAHPNVARLRADADAPGFAPYLLGITATFEATSRETRIKTHNLIGRLPGRNPAAGAVLMLAHWDHFGECAAPPAEDLICNGAIDNASGLAVMTETARLLSRGRPMERDVYFLATTGEELGLLGAMAFAEDPPIPLDRIVAAFNVDSTGLVPAGAPVGIVGRGMTPLDPLIADVVRRMKRKLAPGDGANAYIRRQDSWILMQHDVPTVMVSSSYGNMERLERFMEDTYHRPTDQAGAGIDYGGMADDVLLQAELVRAFADPKRYPGAGSKRAQTP</sequence>
<evidence type="ECO:0000256" key="2">
    <source>
        <dbReference type="ARBA" id="ARBA00022670"/>
    </source>
</evidence>
<dbReference type="GO" id="GO:0004177">
    <property type="term" value="F:aminopeptidase activity"/>
    <property type="evidence" value="ECO:0007669"/>
    <property type="project" value="UniProtKB-KW"/>
</dbReference>
<evidence type="ECO:0000256" key="7">
    <source>
        <dbReference type="SAM" id="SignalP"/>
    </source>
</evidence>
<organism evidence="9 10">
    <name type="scientific">Novosphingobium aromaticivorans (strain ATCC 700278 / DSM 12444 / CCUG 56034 / CIP 105152 / NBRC 16084 / F199)</name>
    <dbReference type="NCBI Taxonomy" id="279238"/>
    <lineage>
        <taxon>Bacteria</taxon>
        <taxon>Pseudomonadati</taxon>
        <taxon>Pseudomonadota</taxon>
        <taxon>Alphaproteobacteria</taxon>
        <taxon>Sphingomonadales</taxon>
        <taxon>Sphingomonadaceae</taxon>
        <taxon>Novosphingobium</taxon>
    </lineage>
</organism>
<evidence type="ECO:0000313" key="10">
    <source>
        <dbReference type="Proteomes" id="UP000009134"/>
    </source>
</evidence>
<dbReference type="HOGENOM" id="CLU_019932_2_1_5"/>
<dbReference type="InterPro" id="IPR007484">
    <property type="entry name" value="Peptidase_M28"/>
</dbReference>
<evidence type="ECO:0000256" key="1">
    <source>
        <dbReference type="ARBA" id="ARBA00022438"/>
    </source>
</evidence>
<keyword evidence="2" id="KW-0645">Protease</keyword>
<keyword evidence="3" id="KW-0479">Metal-binding</keyword>
<dbReference type="Pfam" id="PF04389">
    <property type="entry name" value="Peptidase_M28"/>
    <property type="match status" value="1"/>
</dbReference>